<keyword evidence="5" id="KW-1185">Reference proteome</keyword>
<dbReference type="PIRSF" id="PIRSF030962">
    <property type="entry name" value="Dehydrase_ECs4332_prd"/>
    <property type="match status" value="1"/>
</dbReference>
<dbReference type="EMBL" id="VMKJ01000005">
    <property type="protein sequence ID" value="TVO38551.1"/>
    <property type="molecule type" value="Genomic_DNA"/>
</dbReference>
<accession>A0A557PD08</accession>
<proteinExistence type="predicted"/>
<reference evidence="2" key="1">
    <citation type="journal article" date="2014" name="Int. J. Syst. Evol. Microbiol.">
        <title>Complete genome of a new Firmicutes species belonging to the dominant human colonic microbiota ('Ruminococcus bicirculans') reveals two chromosomes and a selective capacity to utilize plant glucans.</title>
        <authorList>
            <consortium name="NISC Comparative Sequencing Program"/>
            <person name="Wegmann U."/>
            <person name="Louis P."/>
            <person name="Goesmann A."/>
            <person name="Henrissat B."/>
            <person name="Duncan S.H."/>
            <person name="Flint H.J."/>
        </authorList>
    </citation>
    <scope>NUCLEOTIDE SEQUENCE</scope>
    <source>
        <strain evidence="2">NBRC 111146</strain>
    </source>
</reference>
<evidence type="ECO:0000313" key="5">
    <source>
        <dbReference type="Proteomes" id="UP001157156"/>
    </source>
</evidence>
<feature type="domain" description="ApeI dehydratase-like" evidence="1">
    <location>
        <begin position="12"/>
        <end position="113"/>
    </location>
</feature>
<sequence length="119" mass="13872">MTVIRKPTLIKQQRDENTLILWLRVDAEIEDFKGHFPQFALLPGVTQIDWAVYYAQQFFDSPKSFQSMEVIKFQEPILKEALVKLTLTWHADKQKLNFSYTSGQDDEVRTHSSGRILLG</sequence>
<evidence type="ECO:0000313" key="4">
    <source>
        <dbReference type="Proteomes" id="UP000319828"/>
    </source>
</evidence>
<dbReference type="EMBL" id="BSPV01000006">
    <property type="protein sequence ID" value="GLT15141.1"/>
    <property type="molecule type" value="Genomic_DNA"/>
</dbReference>
<dbReference type="OrthoDB" id="9812842at2"/>
<dbReference type="AlphaFoldDB" id="A0A557PD08"/>
<protein>
    <submittedName>
        <fullName evidence="3">3-hydroxyacyl-ACP dehydratase</fullName>
    </submittedName>
</protein>
<dbReference type="Proteomes" id="UP001157156">
    <property type="component" value="Unassembled WGS sequence"/>
</dbReference>
<evidence type="ECO:0000313" key="2">
    <source>
        <dbReference type="EMBL" id="GLT15141.1"/>
    </source>
</evidence>
<dbReference type="Pfam" id="PF22818">
    <property type="entry name" value="ApeI-like"/>
    <property type="match status" value="1"/>
</dbReference>
<reference evidence="5" key="2">
    <citation type="journal article" date="2019" name="Int. J. Syst. Evol. Microbiol.">
        <title>The Global Catalogue of Microorganisms (GCM) 10K type strain sequencing project: providing services to taxonomists for standard genome sequencing and annotation.</title>
        <authorList>
            <consortium name="The Broad Institute Genomics Platform"/>
            <consortium name="The Broad Institute Genome Sequencing Center for Infectious Disease"/>
            <person name="Wu L."/>
            <person name="Ma J."/>
        </authorList>
    </citation>
    <scope>NUCLEOTIDE SEQUENCE [LARGE SCALE GENOMIC DNA]</scope>
    <source>
        <strain evidence="5">NBRC 111146</strain>
    </source>
</reference>
<dbReference type="Gene3D" id="3.10.129.10">
    <property type="entry name" value="Hotdog Thioesterase"/>
    <property type="match status" value="1"/>
</dbReference>
<organism evidence="3 4">
    <name type="scientific">Vibrio algivorus</name>
    <dbReference type="NCBI Taxonomy" id="1667024"/>
    <lineage>
        <taxon>Bacteria</taxon>
        <taxon>Pseudomonadati</taxon>
        <taxon>Pseudomonadota</taxon>
        <taxon>Gammaproteobacteria</taxon>
        <taxon>Vibrionales</taxon>
        <taxon>Vibrionaceae</taxon>
        <taxon>Vibrio</taxon>
    </lineage>
</organism>
<gene>
    <name evidence="3" type="ORF">FOF44_04255</name>
    <name evidence="2" type="ORF">GCM10007931_21160</name>
</gene>
<dbReference type="InterPro" id="IPR016962">
    <property type="entry name" value="Dehydrase_ECs4332_prd"/>
</dbReference>
<name>A0A557PD08_9VIBR</name>
<dbReference type="InterPro" id="IPR029069">
    <property type="entry name" value="HotDog_dom_sf"/>
</dbReference>
<evidence type="ECO:0000259" key="1">
    <source>
        <dbReference type="Pfam" id="PF22818"/>
    </source>
</evidence>
<dbReference type="Proteomes" id="UP000319828">
    <property type="component" value="Unassembled WGS sequence"/>
</dbReference>
<reference evidence="2" key="4">
    <citation type="submission" date="2023-01" db="EMBL/GenBank/DDBJ databases">
        <title>Draft genome sequence of Vibrio algivorus strain NBRC 111146.</title>
        <authorList>
            <person name="Sun Q."/>
            <person name="Mori K."/>
        </authorList>
    </citation>
    <scope>NUCLEOTIDE SEQUENCE</scope>
    <source>
        <strain evidence="2">NBRC 111146</strain>
    </source>
</reference>
<dbReference type="InterPro" id="IPR054545">
    <property type="entry name" value="ApeI-like"/>
</dbReference>
<evidence type="ECO:0000313" key="3">
    <source>
        <dbReference type="EMBL" id="TVO38551.1"/>
    </source>
</evidence>
<comment type="caution">
    <text evidence="3">The sequence shown here is derived from an EMBL/GenBank/DDBJ whole genome shotgun (WGS) entry which is preliminary data.</text>
</comment>
<dbReference type="SUPFAM" id="SSF54637">
    <property type="entry name" value="Thioesterase/thiol ester dehydrase-isomerase"/>
    <property type="match status" value="1"/>
</dbReference>
<reference evidence="3 4" key="3">
    <citation type="submission" date="2019-07" db="EMBL/GenBank/DDBJ databases">
        <title>The draft genome sequence of Vibrio algivorus M1486.</title>
        <authorList>
            <person name="Meng X."/>
        </authorList>
    </citation>
    <scope>NUCLEOTIDE SEQUENCE [LARGE SCALE GENOMIC DNA]</scope>
    <source>
        <strain evidence="3 4">M1486</strain>
    </source>
</reference>
<dbReference type="RefSeq" id="WP_089122206.1">
    <property type="nucleotide sequence ID" value="NZ_BSPV01000006.1"/>
</dbReference>